<accession>A0A6A8HD26</accession>
<sequence>MKEKLIVYPAVLDNRENSDDVYTVTFPDVPGAISEGKGLAQAMLNGSEALGLMLYDVDEIPEASNIDEVRAEYPKAVVTLIFTDLEDARKKARKPLVKKNTTIPSTLAQQAEERGINFSQTLTEALEEKLKALQ</sequence>
<dbReference type="AlphaFoldDB" id="A0A6A8HD26"/>
<dbReference type="Pfam" id="PF15919">
    <property type="entry name" value="HicB_lk_antitox"/>
    <property type="match status" value="1"/>
</dbReference>
<feature type="domain" description="HicB-like antitoxin of toxin-antitoxin system" evidence="1">
    <location>
        <begin position="8"/>
        <end position="114"/>
    </location>
</feature>
<comment type="caution">
    <text evidence="2">The sequence shown here is derived from an EMBL/GenBank/DDBJ whole genome shotgun (WGS) entry which is preliminary data.</text>
</comment>
<organism evidence="2">
    <name type="scientific">Ligilactobacillus ruminis</name>
    <dbReference type="NCBI Taxonomy" id="1623"/>
    <lineage>
        <taxon>Bacteria</taxon>
        <taxon>Bacillati</taxon>
        <taxon>Bacillota</taxon>
        <taxon>Bacilli</taxon>
        <taxon>Lactobacillales</taxon>
        <taxon>Lactobacillaceae</taxon>
        <taxon>Ligilactobacillus</taxon>
    </lineage>
</organism>
<dbReference type="Gene3D" id="3.30.160.250">
    <property type="match status" value="1"/>
</dbReference>
<name>A0A6A8HD26_9LACO</name>
<proteinExistence type="predicted"/>
<reference evidence="2" key="1">
    <citation type="journal article" date="2019" name="Nat. Med.">
        <title>A library of human gut bacterial isolates paired with longitudinal multiomics data enables mechanistic microbiome research.</title>
        <authorList>
            <person name="Poyet M."/>
            <person name="Groussin M."/>
            <person name="Gibbons S.M."/>
            <person name="Avila-Pacheco J."/>
            <person name="Jiang X."/>
            <person name="Kearney S.M."/>
            <person name="Perrotta A.R."/>
            <person name="Berdy B."/>
            <person name="Zhao S."/>
            <person name="Lieberman T.D."/>
            <person name="Swanson P.K."/>
            <person name="Smith M."/>
            <person name="Roesemann S."/>
            <person name="Alexander J.E."/>
            <person name="Rich S.A."/>
            <person name="Livny J."/>
            <person name="Vlamakis H."/>
            <person name="Clish C."/>
            <person name="Bullock K."/>
            <person name="Deik A."/>
            <person name="Scott J."/>
            <person name="Pierce K.A."/>
            <person name="Xavier R.J."/>
            <person name="Alm E.J."/>
        </authorList>
    </citation>
    <scope>NUCLEOTIDE SEQUENCE</scope>
    <source>
        <strain evidence="2">BIOML-A18</strain>
    </source>
</reference>
<evidence type="ECO:0000259" key="1">
    <source>
        <dbReference type="Pfam" id="PF15919"/>
    </source>
</evidence>
<dbReference type="InterPro" id="IPR031807">
    <property type="entry name" value="HicB-like"/>
</dbReference>
<protein>
    <submittedName>
        <fullName evidence="2">HicB family protein</fullName>
    </submittedName>
</protein>
<dbReference type="EMBL" id="WKOD01000027">
    <property type="protein sequence ID" value="MSA69125.1"/>
    <property type="molecule type" value="Genomic_DNA"/>
</dbReference>
<dbReference type="SUPFAM" id="SSF143100">
    <property type="entry name" value="TTHA1013/TTHA0281-like"/>
    <property type="match status" value="1"/>
</dbReference>
<gene>
    <name evidence="2" type="ORF">GKC89_08540</name>
</gene>
<evidence type="ECO:0000313" key="2">
    <source>
        <dbReference type="EMBL" id="MSA69125.1"/>
    </source>
</evidence>
<dbReference type="InterPro" id="IPR035069">
    <property type="entry name" value="TTHA1013/TTHA0281-like"/>
</dbReference>
<dbReference type="RefSeq" id="WP_154237151.1">
    <property type="nucleotide sequence ID" value="NZ_WKNS01000025.1"/>
</dbReference>